<dbReference type="GeneID" id="109507274"/>
<dbReference type="Pfam" id="PF15245">
    <property type="entry name" value="VGLL4"/>
    <property type="match status" value="1"/>
</dbReference>
<dbReference type="SMART" id="SM00711">
    <property type="entry name" value="TDU"/>
    <property type="match status" value="2"/>
</dbReference>
<dbReference type="STRING" id="109280.ENSHCOP00000018674"/>
<dbReference type="PANTHER" id="PTHR17604">
    <property type="entry name" value="TRANSCRIPTION COFACTOR VESTIGIAL-LIKE PROTEIN 4"/>
    <property type="match status" value="1"/>
</dbReference>
<evidence type="ECO:0000256" key="1">
    <source>
        <dbReference type="ARBA" id="ARBA00002229"/>
    </source>
</evidence>
<dbReference type="OrthoDB" id="10040691at2759"/>
<reference evidence="4" key="2">
    <citation type="submission" date="2025-09" db="UniProtKB">
        <authorList>
            <consortium name="Ensembl"/>
        </authorList>
    </citation>
    <scope>IDENTIFICATION</scope>
</reference>
<evidence type="ECO:0000256" key="2">
    <source>
        <dbReference type="ARBA" id="ARBA00025784"/>
    </source>
</evidence>
<feature type="compositionally biased region" description="Polar residues" evidence="3">
    <location>
        <begin position="32"/>
        <end position="43"/>
    </location>
</feature>
<name>A0A3Q2YJY1_HIPCM</name>
<comment type="similarity">
    <text evidence="2">Belongs to the vestigial family.</text>
</comment>
<protein>
    <submittedName>
        <fullName evidence="4">Vestigial like family member 4</fullName>
    </submittedName>
</protein>
<dbReference type="AlphaFoldDB" id="A0A3Q2YJY1"/>
<organism evidence="4 5">
    <name type="scientific">Hippocampus comes</name>
    <name type="common">Tiger tail seahorse</name>
    <dbReference type="NCBI Taxonomy" id="109280"/>
    <lineage>
        <taxon>Eukaryota</taxon>
        <taxon>Metazoa</taxon>
        <taxon>Chordata</taxon>
        <taxon>Craniata</taxon>
        <taxon>Vertebrata</taxon>
        <taxon>Euteleostomi</taxon>
        <taxon>Actinopterygii</taxon>
        <taxon>Neopterygii</taxon>
        <taxon>Teleostei</taxon>
        <taxon>Neoteleostei</taxon>
        <taxon>Acanthomorphata</taxon>
        <taxon>Syngnathiaria</taxon>
        <taxon>Syngnathiformes</taxon>
        <taxon>Syngnathoidei</taxon>
        <taxon>Syngnathidae</taxon>
        <taxon>Hippocampus</taxon>
    </lineage>
</organism>
<dbReference type="OMA" id="SCDDDHM"/>
<dbReference type="PANTHER" id="PTHR17604:SF6">
    <property type="entry name" value="TRANSCRIPTION COFACTOR VESTIGIAL-LIKE PROTEIN 4"/>
    <property type="match status" value="1"/>
</dbReference>
<proteinExistence type="inferred from homology"/>
<dbReference type="Proteomes" id="UP000264820">
    <property type="component" value="Unplaced"/>
</dbReference>
<feature type="region of interest" description="Disordered" evidence="3">
    <location>
        <begin position="28"/>
        <end position="60"/>
    </location>
</feature>
<accession>A0A3Q2YJY1</accession>
<dbReference type="InterPro" id="IPR028184">
    <property type="entry name" value="VGLL4"/>
</dbReference>
<dbReference type="InterPro" id="IPR006627">
    <property type="entry name" value="TDU_repeat"/>
</dbReference>
<dbReference type="GeneTree" id="ENSGT00390000003282"/>
<dbReference type="GO" id="GO:0045892">
    <property type="term" value="P:negative regulation of DNA-templated transcription"/>
    <property type="evidence" value="ECO:0007669"/>
    <property type="project" value="TreeGrafter"/>
</dbReference>
<evidence type="ECO:0000313" key="5">
    <source>
        <dbReference type="Proteomes" id="UP000264820"/>
    </source>
</evidence>
<comment type="function">
    <text evidence="1">May act as a specific coactivator for the mammalian TEFs.</text>
</comment>
<reference evidence="4" key="1">
    <citation type="submission" date="2025-08" db="UniProtKB">
        <authorList>
            <consortium name="Ensembl"/>
        </authorList>
    </citation>
    <scope>IDENTIFICATION</scope>
</reference>
<evidence type="ECO:0000256" key="3">
    <source>
        <dbReference type="SAM" id="MobiDB-lite"/>
    </source>
</evidence>
<keyword evidence="5" id="KW-1185">Reference proteome</keyword>
<evidence type="ECO:0000313" key="4">
    <source>
        <dbReference type="Ensembl" id="ENSHCOP00000018674.1"/>
    </source>
</evidence>
<dbReference type="Ensembl" id="ENSHCOT00000010667.1">
    <property type="protein sequence ID" value="ENSHCOP00000018674.1"/>
    <property type="gene ID" value="ENSHCOG00000003393.1"/>
</dbReference>
<dbReference type="GO" id="GO:0001223">
    <property type="term" value="F:transcription coactivator binding"/>
    <property type="evidence" value="ECO:0007669"/>
    <property type="project" value="TreeGrafter"/>
</dbReference>
<dbReference type="RefSeq" id="XP_019712161.1">
    <property type="nucleotide sequence ID" value="XM_019856602.1"/>
</dbReference>
<sequence>MLLPRMDLLNSQYLDKMNNNIGRLHFGDESRTPSLPSAISNISGPPPLCPSKRKYGDEQTKDQMNCDDDHMTKMSRLFATHLARPSAGDNRNEHWSLSHSPVEHISSSSNGLHGNHLYASISGYAVDQPLALTKSSLDNAVGGSERSAVSAAVERQQNRPSVITCAPASNRNCKLSHCHMNGCSPSSTFDERKTNANTVCDPVIEEHFRRSLGRNYKEAEPLTNPASNSVSITGSVDDHFAKALGDAWIQIKAKGGGRQTPEADS</sequence>